<dbReference type="VEuPathDB" id="VectorBase:BGLB006331"/>
<dbReference type="VEuPathDB" id="VectorBase:BGLAX_042371"/>
<feature type="compositionally biased region" description="Basic and acidic residues" evidence="1">
    <location>
        <begin position="464"/>
        <end position="488"/>
    </location>
</feature>
<name>A0A2C9JQD6_BIOGL</name>
<dbReference type="KEGG" id="bgt:106063649"/>
<reference evidence="2" key="1">
    <citation type="submission" date="2020-05" db="UniProtKB">
        <authorList>
            <consortium name="EnsemblMetazoa"/>
        </authorList>
    </citation>
    <scope>IDENTIFICATION</scope>
    <source>
        <strain evidence="2">BB02</strain>
    </source>
</reference>
<feature type="compositionally biased region" description="Basic and acidic residues" evidence="1">
    <location>
        <begin position="189"/>
        <end position="202"/>
    </location>
</feature>
<feature type="region of interest" description="Disordered" evidence="1">
    <location>
        <begin position="70"/>
        <end position="391"/>
    </location>
</feature>
<evidence type="ECO:0000313" key="3">
    <source>
        <dbReference type="Proteomes" id="UP000076420"/>
    </source>
</evidence>
<protein>
    <submittedName>
        <fullName evidence="2">Uncharacterized protein</fullName>
    </submittedName>
</protein>
<dbReference type="EnsemblMetazoa" id="BGLB006331-RB">
    <property type="protein sequence ID" value="BGLB006331-PB"/>
    <property type="gene ID" value="BGLB006331"/>
</dbReference>
<feature type="compositionally biased region" description="Basic and acidic residues" evidence="1">
    <location>
        <begin position="243"/>
        <end position="256"/>
    </location>
</feature>
<feature type="compositionally biased region" description="Basic and acidic residues" evidence="1">
    <location>
        <begin position="104"/>
        <end position="151"/>
    </location>
</feature>
<dbReference type="AlphaFoldDB" id="A0A2C9JQD6"/>
<evidence type="ECO:0000313" key="2">
    <source>
        <dbReference type="EnsemblMetazoa" id="BGLB006331-PB"/>
    </source>
</evidence>
<feature type="region of interest" description="Disordered" evidence="1">
    <location>
        <begin position="431"/>
        <end position="488"/>
    </location>
</feature>
<proteinExistence type="predicted"/>
<feature type="compositionally biased region" description="Basic and acidic residues" evidence="1">
    <location>
        <begin position="158"/>
        <end position="182"/>
    </location>
</feature>
<evidence type="ECO:0000256" key="1">
    <source>
        <dbReference type="SAM" id="MobiDB-lite"/>
    </source>
</evidence>
<accession>A0A2C9JQD6</accession>
<sequence length="488" mass="58375">MTYSDGSTAIAKVAPMPKYENFQVKTSPIDVPKYNTKMDPPVYKAGGEVVRPKSSVGGKKWKAAYDQLNTTSHDSFHPVYGPQSDKRYHPYQKNDMMDVYRQQKGKEERQKEEEKQKTKEHKEKTPRDENKLSVQKDHKEHQKQETPRKDNYVNGPEQQRKDKDKPPKEAEKPKQEKTKHPTENVYNEKPVKQENTERKPFDKNAVVAPNVPSYNKNYDKFQVKPTPMDVPKYNMADNNKWQDSYEKMRTSSHQEFKPIYGPQGENKRYNNDLVDIYKQQKEKEKKEKEPIERKEKPPKEQKEKDVKEQKEQPKESPKKREKTPEKITREEKTPKEKDEKKVKEDKAPKEQKPHKEDKPLKEERLPKEKREKREPEPVYREPRERKPFKKDAIVYPNVQSYNKNYDKYQVKEPPMQVPEYKMAEGNKWQNAYDKMQTKSHPDFHPVYGPQKDQKDQDLMYVYKQQKEKEKKEKPKNEKPKESPKKEEK</sequence>
<dbReference type="Proteomes" id="UP000076420">
    <property type="component" value="Unassembled WGS sequence"/>
</dbReference>
<gene>
    <name evidence="2" type="primary">106063649</name>
</gene>
<organism evidence="2 3">
    <name type="scientific">Biomphalaria glabrata</name>
    <name type="common">Bloodfluke planorb</name>
    <name type="synonym">Freshwater snail</name>
    <dbReference type="NCBI Taxonomy" id="6526"/>
    <lineage>
        <taxon>Eukaryota</taxon>
        <taxon>Metazoa</taxon>
        <taxon>Spiralia</taxon>
        <taxon>Lophotrochozoa</taxon>
        <taxon>Mollusca</taxon>
        <taxon>Gastropoda</taxon>
        <taxon>Heterobranchia</taxon>
        <taxon>Euthyneura</taxon>
        <taxon>Panpulmonata</taxon>
        <taxon>Hygrophila</taxon>
        <taxon>Lymnaeoidea</taxon>
        <taxon>Planorbidae</taxon>
        <taxon>Biomphalaria</taxon>
    </lineage>
</organism>
<feature type="compositionally biased region" description="Basic and acidic residues" evidence="1">
    <location>
        <begin position="278"/>
        <end position="391"/>
    </location>
</feature>